<dbReference type="EMBL" id="HBUF01563964">
    <property type="protein sequence ID" value="CAG6763657.1"/>
    <property type="molecule type" value="Transcribed_RNA"/>
</dbReference>
<dbReference type="EMBL" id="HBUF01049029">
    <property type="protein sequence ID" value="CAG6620998.1"/>
    <property type="molecule type" value="Transcribed_RNA"/>
</dbReference>
<dbReference type="EMBL" id="HBUF01390511">
    <property type="protein sequence ID" value="CAG6733657.1"/>
    <property type="molecule type" value="Transcribed_RNA"/>
</dbReference>
<evidence type="ECO:0000313" key="1">
    <source>
        <dbReference type="EMBL" id="CAG6733659.1"/>
    </source>
</evidence>
<dbReference type="EMBL" id="HBUF01390512">
    <property type="protein sequence ID" value="CAG6733659.1"/>
    <property type="molecule type" value="Transcribed_RNA"/>
</dbReference>
<reference evidence="1" key="1">
    <citation type="submission" date="2021-05" db="EMBL/GenBank/DDBJ databases">
        <authorList>
            <person name="Alioto T."/>
            <person name="Alioto T."/>
            <person name="Gomez Garrido J."/>
        </authorList>
    </citation>
    <scope>NUCLEOTIDE SEQUENCE</scope>
</reference>
<dbReference type="EMBL" id="HBUF01049030">
    <property type="protein sequence ID" value="CAG6621000.1"/>
    <property type="molecule type" value="Transcribed_RNA"/>
</dbReference>
<protein>
    <submittedName>
        <fullName evidence="1">Uncharacterized protein</fullName>
    </submittedName>
</protein>
<name>A0A8D8YRY1_9HEMI</name>
<organism evidence="1">
    <name type="scientific">Cacopsylla melanoneura</name>
    <dbReference type="NCBI Taxonomy" id="428564"/>
    <lineage>
        <taxon>Eukaryota</taxon>
        <taxon>Metazoa</taxon>
        <taxon>Ecdysozoa</taxon>
        <taxon>Arthropoda</taxon>
        <taxon>Hexapoda</taxon>
        <taxon>Insecta</taxon>
        <taxon>Pterygota</taxon>
        <taxon>Neoptera</taxon>
        <taxon>Paraneoptera</taxon>
        <taxon>Hemiptera</taxon>
        <taxon>Sternorrhyncha</taxon>
        <taxon>Psylloidea</taxon>
        <taxon>Psyllidae</taxon>
        <taxon>Psyllinae</taxon>
        <taxon>Cacopsylla</taxon>
    </lineage>
</organism>
<sequence>MKYSTRTPPRRNVYPLIAAQNPVMRTISPLLPPLPLTSPVLPLVQGTGYELILGYLRPQGVELTSHPLETRQLSTAVQRYLHPAFGTSTPVHIRNSRPRAKKRGMQPEAKCRHLRLLGGR</sequence>
<proteinExistence type="predicted"/>
<dbReference type="EMBL" id="HBUF01563965">
    <property type="protein sequence ID" value="CAG6763659.1"/>
    <property type="molecule type" value="Transcribed_RNA"/>
</dbReference>
<dbReference type="AlphaFoldDB" id="A0A8D8YRY1"/>
<accession>A0A8D8YRY1</accession>